<protein>
    <recommendedName>
        <fullName evidence="4">Yip1 domain-containing protein</fullName>
    </recommendedName>
</protein>
<gene>
    <name evidence="2" type="ORF">V6X64_09790</name>
</gene>
<evidence type="ECO:0000313" key="3">
    <source>
        <dbReference type="Proteomes" id="UP001556653"/>
    </source>
</evidence>
<keyword evidence="3" id="KW-1185">Reference proteome</keyword>
<name>A0ABV3SE15_9GAMM</name>
<feature type="transmembrane region" description="Helical" evidence="1">
    <location>
        <begin position="87"/>
        <end position="107"/>
    </location>
</feature>
<accession>A0ABV3SE15</accession>
<feature type="transmembrane region" description="Helical" evidence="1">
    <location>
        <begin position="27"/>
        <end position="49"/>
    </location>
</feature>
<keyword evidence="1" id="KW-1133">Transmembrane helix</keyword>
<feature type="transmembrane region" description="Helical" evidence="1">
    <location>
        <begin position="55"/>
        <end position="75"/>
    </location>
</feature>
<sequence>MSQSNPVQRLIAIALLRAGPEDLPCSAGLMGMAIAVTAAINVPVIQRFTPQAEPLLQIALLAGYNLAFLALALWLRGHAARFIQSATALFGTDAVISLVALPVLLFVGSPEQASPIGALSFLLLLIWNIAVVNHILRSALGLGGMLSLGITLAYIFGGSAFVRAASGV</sequence>
<feature type="transmembrane region" description="Helical" evidence="1">
    <location>
        <begin position="139"/>
        <end position="162"/>
    </location>
</feature>
<feature type="transmembrane region" description="Helical" evidence="1">
    <location>
        <begin position="113"/>
        <end position="132"/>
    </location>
</feature>
<evidence type="ECO:0000313" key="2">
    <source>
        <dbReference type="EMBL" id="MEX0387274.1"/>
    </source>
</evidence>
<dbReference type="Proteomes" id="UP001556653">
    <property type="component" value="Unassembled WGS sequence"/>
</dbReference>
<comment type="caution">
    <text evidence="2">The sequence shown here is derived from an EMBL/GenBank/DDBJ whole genome shotgun (WGS) entry which is preliminary data.</text>
</comment>
<organism evidence="2 3">
    <name type="scientific">Spiribacter onubensis</name>
    <dbReference type="NCBI Taxonomy" id="3122420"/>
    <lineage>
        <taxon>Bacteria</taxon>
        <taxon>Pseudomonadati</taxon>
        <taxon>Pseudomonadota</taxon>
        <taxon>Gammaproteobacteria</taxon>
        <taxon>Chromatiales</taxon>
        <taxon>Ectothiorhodospiraceae</taxon>
        <taxon>Spiribacter</taxon>
    </lineage>
</organism>
<evidence type="ECO:0008006" key="4">
    <source>
        <dbReference type="Google" id="ProtNLM"/>
    </source>
</evidence>
<proteinExistence type="predicted"/>
<evidence type="ECO:0000256" key="1">
    <source>
        <dbReference type="SAM" id="Phobius"/>
    </source>
</evidence>
<keyword evidence="1" id="KW-0812">Transmembrane</keyword>
<dbReference type="RefSeq" id="WP_367967928.1">
    <property type="nucleotide sequence ID" value="NZ_JBAKFI010000005.1"/>
</dbReference>
<reference evidence="2 3" key="1">
    <citation type="submission" date="2024-02" db="EMBL/GenBank/DDBJ databases">
        <title>New especies of Spiribacter isolated from saline water.</title>
        <authorList>
            <person name="Leon M.J."/>
            <person name="De La Haba R."/>
            <person name="Sanchez-Porro C."/>
            <person name="Ventosa A."/>
        </authorList>
    </citation>
    <scope>NUCLEOTIDE SEQUENCE [LARGE SCALE GENOMIC DNA]</scope>
    <source>
        <strain evidence="3">ag22IC4-227</strain>
    </source>
</reference>
<dbReference type="EMBL" id="JBAKFJ010000002">
    <property type="protein sequence ID" value="MEX0387274.1"/>
    <property type="molecule type" value="Genomic_DNA"/>
</dbReference>
<keyword evidence="1" id="KW-0472">Membrane</keyword>